<comment type="similarity">
    <text evidence="2 7">Belongs to the aspartokinase family.</text>
</comment>
<sequence length="436" mass="47260">MTQVARCRVYKFGGASIQDADAIRRLSALLADERERPRALVVSAMGKTTNALEALLAAARRDDQADYRRWLAAIRDDHLAVAEDLFGPDSPVADALEQRLAELDAAHAAYREAPYPFHYDQTVGMGELLSTTLLSAWLNASGIPTRWCDARSLIITDDRHQAAEIDWAATHERIASLAAECDELLLTQGFIGATPGGAMTTLGREGSDFSAAILAEALGAEALTVWKDVPGLFNADPRRFPNARQIRQISYAEALEQTWHGAKVIHPRTLAPLQRAGIPLTVRSFLEPEAPPSTIGPAPGDGDRRPALILRDDQVLLEVSPREAGFIEAGLMAEALAALAEQGLNANLLEMEAQRLRLVVDHKGERLAPLLARLGACGAVTHREGLSLLTVRHPGEALMPALDAGRRALVERSTPATAQRLYPAAECPERWTIPGF</sequence>
<evidence type="ECO:0000256" key="3">
    <source>
        <dbReference type="ARBA" id="ARBA00022679"/>
    </source>
</evidence>
<comment type="pathway">
    <text evidence="8">Amino-acid biosynthesis; L-threonine biosynthesis; L-threonine from L-aspartate: step 1/5.</text>
</comment>
<dbReference type="GO" id="GO:0004072">
    <property type="term" value="F:aspartate kinase activity"/>
    <property type="evidence" value="ECO:0007669"/>
    <property type="project" value="UniProtKB-EC"/>
</dbReference>
<organism evidence="10 11">
    <name type="scientific">Halomonas mongoliensis</name>
    <dbReference type="NCBI Taxonomy" id="321265"/>
    <lineage>
        <taxon>Bacteria</taxon>
        <taxon>Pseudomonadati</taxon>
        <taxon>Pseudomonadota</taxon>
        <taxon>Gammaproteobacteria</taxon>
        <taxon>Oceanospirillales</taxon>
        <taxon>Halomonadaceae</taxon>
        <taxon>Halomonas</taxon>
    </lineage>
</organism>
<keyword evidence="5 7" id="KW-0418">Kinase</keyword>
<dbReference type="InterPro" id="IPR001341">
    <property type="entry name" value="Asp_kinase"/>
</dbReference>
<evidence type="ECO:0000256" key="5">
    <source>
        <dbReference type="ARBA" id="ARBA00022777"/>
    </source>
</evidence>
<evidence type="ECO:0000313" key="11">
    <source>
        <dbReference type="Proteomes" id="UP001252270"/>
    </source>
</evidence>
<accession>A0ABU1GPH9</accession>
<dbReference type="NCBIfam" id="TIGR00657">
    <property type="entry name" value="asp_kinases"/>
    <property type="match status" value="1"/>
</dbReference>
<gene>
    <name evidence="10" type="ORF">QC820_14050</name>
</gene>
<evidence type="ECO:0000256" key="7">
    <source>
        <dbReference type="RuleBase" id="RU003448"/>
    </source>
</evidence>
<evidence type="ECO:0000313" key="10">
    <source>
        <dbReference type="EMBL" id="MDR5893932.1"/>
    </source>
</evidence>
<dbReference type="EMBL" id="JARWAL010000013">
    <property type="protein sequence ID" value="MDR5893932.1"/>
    <property type="molecule type" value="Genomic_DNA"/>
</dbReference>
<dbReference type="Pfam" id="PF00696">
    <property type="entry name" value="AA_kinase"/>
    <property type="match status" value="1"/>
</dbReference>
<dbReference type="Proteomes" id="UP001252270">
    <property type="component" value="Unassembled WGS sequence"/>
</dbReference>
<dbReference type="PANTHER" id="PTHR21499:SF59">
    <property type="entry name" value="ASPARTOKINASE"/>
    <property type="match status" value="1"/>
</dbReference>
<proteinExistence type="inferred from homology"/>
<keyword evidence="4" id="KW-0547">Nucleotide-binding</keyword>
<evidence type="ECO:0000256" key="1">
    <source>
        <dbReference type="ARBA" id="ARBA00004766"/>
    </source>
</evidence>
<dbReference type="PANTHER" id="PTHR21499">
    <property type="entry name" value="ASPARTATE KINASE"/>
    <property type="match status" value="1"/>
</dbReference>
<evidence type="ECO:0000256" key="6">
    <source>
        <dbReference type="ARBA" id="ARBA00022840"/>
    </source>
</evidence>
<comment type="pathway">
    <text evidence="1 8">Amino-acid biosynthesis; L-lysine biosynthesis via DAP pathway; (S)-tetrahydrodipicolinate from L-aspartate: step 1/4.</text>
</comment>
<comment type="caution">
    <text evidence="10">The sequence shown here is derived from an EMBL/GenBank/DDBJ whole genome shotgun (WGS) entry which is preliminary data.</text>
</comment>
<dbReference type="InterPro" id="IPR036393">
    <property type="entry name" value="AceGlu_kinase-like_sf"/>
</dbReference>
<dbReference type="RefSeq" id="WP_309637386.1">
    <property type="nucleotide sequence ID" value="NZ_JARWAL010000013.1"/>
</dbReference>
<dbReference type="SUPFAM" id="SSF53633">
    <property type="entry name" value="Carbamate kinase-like"/>
    <property type="match status" value="1"/>
</dbReference>
<comment type="pathway">
    <text evidence="8">Amino-acid biosynthesis; L-methionine biosynthesis via de novo pathway; L-homoserine from L-aspartate: step 1/3.</text>
</comment>
<dbReference type="InterPro" id="IPR001048">
    <property type="entry name" value="Asp/Glu/Uridylate_kinase"/>
</dbReference>
<feature type="domain" description="Aspartate/glutamate/uridylate kinase" evidence="9">
    <location>
        <begin position="7"/>
        <end position="283"/>
    </location>
</feature>
<keyword evidence="8" id="KW-0028">Amino-acid biosynthesis</keyword>
<dbReference type="Gene3D" id="1.20.120.1320">
    <property type="entry name" value="Aspartokinase, catalytic domain"/>
    <property type="match status" value="1"/>
</dbReference>
<name>A0ABU1GPH9_9GAMM</name>
<dbReference type="EC" id="2.7.2.4" evidence="7"/>
<evidence type="ECO:0000256" key="4">
    <source>
        <dbReference type="ARBA" id="ARBA00022741"/>
    </source>
</evidence>
<dbReference type="Gene3D" id="3.40.1160.10">
    <property type="entry name" value="Acetylglutamate kinase-like"/>
    <property type="match status" value="1"/>
</dbReference>
<comment type="catalytic activity">
    <reaction evidence="7">
        <text>L-aspartate + ATP = 4-phospho-L-aspartate + ADP</text>
        <dbReference type="Rhea" id="RHEA:23776"/>
        <dbReference type="ChEBI" id="CHEBI:29991"/>
        <dbReference type="ChEBI" id="CHEBI:30616"/>
        <dbReference type="ChEBI" id="CHEBI:57535"/>
        <dbReference type="ChEBI" id="CHEBI:456216"/>
        <dbReference type="EC" id="2.7.2.4"/>
    </reaction>
</comment>
<reference evidence="10 11" key="1">
    <citation type="submission" date="2023-04" db="EMBL/GenBank/DDBJ databases">
        <title>A long-awaited taxogenomic arrangement of the family Halomonadaceae.</title>
        <authorList>
            <person name="De La Haba R."/>
            <person name="Chuvochina M."/>
            <person name="Wittouck S."/>
            <person name="Arahal D.R."/>
            <person name="Sanchez-Porro C."/>
            <person name="Hugenholtz P."/>
            <person name="Ventosa A."/>
        </authorList>
    </citation>
    <scope>NUCLEOTIDE SEQUENCE [LARGE SCALE GENOMIC DNA]</scope>
    <source>
        <strain evidence="10 11">DSM 17332</strain>
    </source>
</reference>
<keyword evidence="3 7" id="KW-0808">Transferase</keyword>
<evidence type="ECO:0000256" key="2">
    <source>
        <dbReference type="ARBA" id="ARBA00010122"/>
    </source>
</evidence>
<dbReference type="InterPro" id="IPR042199">
    <property type="entry name" value="AsparK_Bifunc_asparK/hSer_DH"/>
</dbReference>
<evidence type="ECO:0000259" key="9">
    <source>
        <dbReference type="Pfam" id="PF00696"/>
    </source>
</evidence>
<keyword evidence="11" id="KW-1185">Reference proteome</keyword>
<protein>
    <recommendedName>
        <fullName evidence="7">Aspartokinase</fullName>
        <ecNumber evidence="7">2.7.2.4</ecNumber>
    </recommendedName>
</protein>
<keyword evidence="6" id="KW-0067">ATP-binding</keyword>
<evidence type="ECO:0000256" key="8">
    <source>
        <dbReference type="RuleBase" id="RU004249"/>
    </source>
</evidence>